<comment type="caution">
    <text evidence="1">The sequence shown here is derived from an EMBL/GenBank/DDBJ whole genome shotgun (WGS) entry which is preliminary data.</text>
</comment>
<protein>
    <submittedName>
        <fullName evidence="1">Uncharacterized protein</fullName>
    </submittedName>
</protein>
<evidence type="ECO:0000313" key="2">
    <source>
        <dbReference type="Proteomes" id="UP000439903"/>
    </source>
</evidence>
<accession>A0A8H4EVJ3</accession>
<name>A0A8H4EVJ3_GIGMA</name>
<proteinExistence type="predicted"/>
<dbReference type="EMBL" id="WTPW01000006">
    <property type="protein sequence ID" value="KAF0561723.1"/>
    <property type="molecule type" value="Genomic_DNA"/>
</dbReference>
<keyword evidence="2" id="KW-1185">Reference proteome</keyword>
<dbReference type="Proteomes" id="UP000439903">
    <property type="component" value="Unassembled WGS sequence"/>
</dbReference>
<evidence type="ECO:0000313" key="1">
    <source>
        <dbReference type="EMBL" id="KAF0561723.1"/>
    </source>
</evidence>
<gene>
    <name evidence="1" type="ORF">F8M41_019346</name>
</gene>
<sequence length="182" mass="21535">MEKQMNEFVEKTQIKEIPFNYFIEETIETISTELTTNSYKTFSEKYDKTMISNKFVFSQKYTFKDFIINNKKLTRLTGKNECVLQNNLKVLHENNIIHMNLYWNSSLANFKWCCPFESESSIDYDLLNVIIHVNAKMKFQMNIILATQSRLTPSIQRVFEDLNALDSSNDMMENNYSQIPDD</sequence>
<reference evidence="1 2" key="1">
    <citation type="journal article" date="2019" name="Environ. Microbiol.">
        <title>At the nexus of three kingdoms: the genome of the mycorrhizal fungus Gigaspora margarita provides insights into plant, endobacterial and fungal interactions.</title>
        <authorList>
            <person name="Venice F."/>
            <person name="Ghignone S."/>
            <person name="Salvioli di Fossalunga A."/>
            <person name="Amselem J."/>
            <person name="Novero M."/>
            <person name="Xianan X."/>
            <person name="Sedzielewska Toro K."/>
            <person name="Morin E."/>
            <person name="Lipzen A."/>
            <person name="Grigoriev I.V."/>
            <person name="Henrissat B."/>
            <person name="Martin F.M."/>
            <person name="Bonfante P."/>
        </authorList>
    </citation>
    <scope>NUCLEOTIDE SEQUENCE [LARGE SCALE GENOMIC DNA]</scope>
    <source>
        <strain evidence="1 2">BEG34</strain>
    </source>
</reference>
<organism evidence="1 2">
    <name type="scientific">Gigaspora margarita</name>
    <dbReference type="NCBI Taxonomy" id="4874"/>
    <lineage>
        <taxon>Eukaryota</taxon>
        <taxon>Fungi</taxon>
        <taxon>Fungi incertae sedis</taxon>
        <taxon>Mucoromycota</taxon>
        <taxon>Glomeromycotina</taxon>
        <taxon>Glomeromycetes</taxon>
        <taxon>Diversisporales</taxon>
        <taxon>Gigasporaceae</taxon>
        <taxon>Gigaspora</taxon>
    </lineage>
</organism>
<dbReference type="AlphaFoldDB" id="A0A8H4EVJ3"/>